<proteinExistence type="inferred from homology"/>
<dbReference type="GO" id="GO:0016324">
    <property type="term" value="C:apical plasma membrane"/>
    <property type="evidence" value="ECO:0007669"/>
    <property type="project" value="UniProtKB-SubCell"/>
</dbReference>
<evidence type="ECO:0000256" key="15">
    <source>
        <dbReference type="ARBA" id="ARBA00022989"/>
    </source>
</evidence>
<comment type="similarity">
    <text evidence="22">Belongs to the dicarboxylate/amino acid:cation symporter (DAACS) (TC 2.A.23) family. SLC1A1 subfamily.</text>
</comment>
<keyword evidence="12 28" id="KW-0769">Symport</keyword>
<evidence type="ECO:0000256" key="8">
    <source>
        <dbReference type="ARBA" id="ARBA00022599"/>
    </source>
</evidence>
<feature type="transmembrane region" description="Helical" evidence="28">
    <location>
        <begin position="208"/>
        <end position="227"/>
    </location>
</feature>
<keyword evidence="8" id="KW-0771">Synaptosome</keyword>
<comment type="function">
    <text evidence="23">Sodium-dependent, high-affinity amino acid transporter that mediates the uptake of L-glutamate and also L-aspartate and D-aspartate. Can also transport L-cysteine. Functions as a symporter that transports one amino acid molecule together with two or three Na(+) ions and one proton, in parallel with the counter-transport of one K(+) ion. Mediates Cl(-) flux that is not coupled to amino acid transport; this avoids the accumulation of negative charges due to aspartate and Na(+) symport. Plays an important role in L-glutamate and L-aspartate reabsorption in renal tubuli. Plays a redundant role in the rapid removal of released glutamate from the synaptic cleft, which is essential for terminating the postsynaptic action of glutamate. Contributes to glutathione biosynthesis and protection against oxidative stress via its role in L-glutamate and L-cysteine transport. Negatively regulated by ARL6IP5.</text>
</comment>
<dbReference type="PANTHER" id="PTHR11958">
    <property type="entry name" value="SODIUM/DICARBOXYLATE SYMPORTER-RELATED"/>
    <property type="match status" value="1"/>
</dbReference>
<dbReference type="GO" id="GO:0055038">
    <property type="term" value="C:recycling endosome membrane"/>
    <property type="evidence" value="ECO:0007669"/>
    <property type="project" value="UniProtKB-SubCell"/>
</dbReference>
<dbReference type="SUPFAM" id="SSF118215">
    <property type="entry name" value="Proton glutamate symport protein"/>
    <property type="match status" value="1"/>
</dbReference>
<dbReference type="AlphaFoldDB" id="A0A8J7TJQ1"/>
<keyword evidence="16" id="KW-0770">Synapse</keyword>
<feature type="transmembrane region" description="Helical" evidence="28">
    <location>
        <begin position="392"/>
        <end position="409"/>
    </location>
</feature>
<evidence type="ECO:0000256" key="20">
    <source>
        <dbReference type="ARBA" id="ARBA00023214"/>
    </source>
</evidence>
<feature type="transmembrane region" description="Helical" evidence="28">
    <location>
        <begin position="248"/>
        <end position="269"/>
    </location>
</feature>
<evidence type="ECO:0000256" key="18">
    <source>
        <dbReference type="ARBA" id="ARBA00023136"/>
    </source>
</evidence>
<evidence type="ECO:0000256" key="13">
    <source>
        <dbReference type="ARBA" id="ARBA00022958"/>
    </source>
</evidence>
<evidence type="ECO:0000256" key="25">
    <source>
        <dbReference type="ARBA" id="ARBA00048715"/>
    </source>
</evidence>
<keyword evidence="10" id="KW-0479">Metal-binding</keyword>
<accession>A0A8J7TJQ1</accession>
<keyword evidence="19" id="KW-0325">Glycoprotein</keyword>
<evidence type="ECO:0000256" key="2">
    <source>
        <dbReference type="ARBA" id="ARBA00004414"/>
    </source>
</evidence>
<evidence type="ECO:0000256" key="3">
    <source>
        <dbReference type="ARBA" id="ARBA00004424"/>
    </source>
</evidence>
<dbReference type="GO" id="GO:0005313">
    <property type="term" value="F:L-glutamate transmembrane transporter activity"/>
    <property type="evidence" value="ECO:0007669"/>
    <property type="project" value="TreeGrafter"/>
</dbReference>
<keyword evidence="7" id="KW-0597">Phosphoprotein</keyword>
<feature type="transmembrane region" description="Helical" evidence="28">
    <location>
        <begin position="415"/>
        <end position="437"/>
    </location>
</feature>
<dbReference type="InterPro" id="IPR018107">
    <property type="entry name" value="Na-dicarboxylate_symporter_CS"/>
</dbReference>
<feature type="transmembrane region" description="Helical" evidence="28">
    <location>
        <begin position="281"/>
        <end position="305"/>
    </location>
</feature>
<dbReference type="GO" id="GO:0031901">
    <property type="term" value="C:early endosome membrane"/>
    <property type="evidence" value="ECO:0007669"/>
    <property type="project" value="UniProtKB-SubCell"/>
</dbReference>
<evidence type="ECO:0000256" key="28">
    <source>
        <dbReference type="RuleBase" id="RU361216"/>
    </source>
</evidence>
<protein>
    <recommendedName>
        <fullName evidence="28">Amino acid transporter</fullName>
    </recommendedName>
</protein>
<name>A0A8J7TJQ1_ATRSP</name>
<comment type="subcellular location">
    <subcellularLocation>
        <location evidence="3">Apical cell membrane</location>
        <topology evidence="3">Multi-pass membrane protein</topology>
    </subcellularLocation>
    <subcellularLocation>
        <location evidence="1">Early endosome membrane</location>
    </subcellularLocation>
    <subcellularLocation>
        <location evidence="2">Late endosome membrane</location>
    </subcellularLocation>
    <subcellularLocation>
        <location evidence="28">Membrane</location>
        <topology evidence="28">Multi-pass membrane protein</topology>
    </subcellularLocation>
    <subcellularLocation>
        <location evidence="4">Recycling endosome membrane</location>
    </subcellularLocation>
    <subcellularLocation>
        <location evidence="21">Synapse</location>
        <location evidence="21">Synaptosome</location>
    </subcellularLocation>
</comment>
<dbReference type="PROSITE" id="PS00713">
    <property type="entry name" value="NA_DICARBOXYL_SYMP_1"/>
    <property type="match status" value="1"/>
</dbReference>
<evidence type="ECO:0000256" key="10">
    <source>
        <dbReference type="ARBA" id="ARBA00022723"/>
    </source>
</evidence>
<dbReference type="InterPro" id="IPR001991">
    <property type="entry name" value="Na-dicarboxylate_symporter"/>
</dbReference>
<dbReference type="GO" id="GO:0045202">
    <property type="term" value="C:synapse"/>
    <property type="evidence" value="ECO:0007669"/>
    <property type="project" value="UniProtKB-SubCell"/>
</dbReference>
<dbReference type="PANTHER" id="PTHR11958:SF109">
    <property type="entry name" value="EXCITATORY AMINO ACID TRANSPORTER 3"/>
    <property type="match status" value="1"/>
</dbReference>
<comment type="catalytic activity">
    <reaction evidence="24">
        <text>K(+)(in) + L-glutamate(out) + 3 Na(+)(out) + H(+)(out) = K(+)(out) + L-glutamate(in) + 3 Na(+)(in) + H(+)(in)</text>
        <dbReference type="Rhea" id="RHEA:70699"/>
        <dbReference type="ChEBI" id="CHEBI:15378"/>
        <dbReference type="ChEBI" id="CHEBI:29101"/>
        <dbReference type="ChEBI" id="CHEBI:29103"/>
        <dbReference type="ChEBI" id="CHEBI:29985"/>
    </reaction>
</comment>
<evidence type="ECO:0000313" key="29">
    <source>
        <dbReference type="EMBL" id="MBN3326122.1"/>
    </source>
</evidence>
<dbReference type="Gene3D" id="1.10.3860.10">
    <property type="entry name" value="Sodium:dicarboxylate symporter"/>
    <property type="match status" value="1"/>
</dbReference>
<dbReference type="GO" id="GO:0033229">
    <property type="term" value="F:cysteine transmembrane transporter activity"/>
    <property type="evidence" value="ECO:0007669"/>
    <property type="project" value="TreeGrafter"/>
</dbReference>
<evidence type="ECO:0000256" key="26">
    <source>
        <dbReference type="ARBA" id="ARBA00049118"/>
    </source>
</evidence>
<evidence type="ECO:0000256" key="1">
    <source>
        <dbReference type="ARBA" id="ARBA00004146"/>
    </source>
</evidence>
<comment type="caution">
    <text evidence="29">The sequence shown here is derived from an EMBL/GenBank/DDBJ whole genome shotgun (WGS) entry which is preliminary data.</text>
</comment>
<evidence type="ECO:0000256" key="27">
    <source>
        <dbReference type="ARBA" id="ARBA00049885"/>
    </source>
</evidence>
<dbReference type="GO" id="GO:0046872">
    <property type="term" value="F:metal ion binding"/>
    <property type="evidence" value="ECO:0007669"/>
    <property type="project" value="UniProtKB-KW"/>
</dbReference>
<dbReference type="PROSITE" id="PS00714">
    <property type="entry name" value="NA_DICARBOXYL_SYMP_2"/>
    <property type="match status" value="1"/>
</dbReference>
<feature type="transmembrane region" description="Helical" evidence="28">
    <location>
        <begin position="91"/>
        <end position="113"/>
    </location>
</feature>
<dbReference type="PRINTS" id="PR00173">
    <property type="entry name" value="EDTRNSPORT"/>
</dbReference>
<keyword evidence="13" id="KW-0630">Potassium</keyword>
<keyword evidence="5 28" id="KW-0813">Transport</keyword>
<evidence type="ECO:0000256" key="21">
    <source>
        <dbReference type="ARBA" id="ARBA00034102"/>
    </source>
</evidence>
<reference evidence="29" key="1">
    <citation type="journal article" date="2021" name="Cell">
        <title>Tracing the genetic footprints of vertebrate landing in non-teleost ray-finned fishes.</title>
        <authorList>
            <person name="Bi X."/>
            <person name="Wang K."/>
            <person name="Yang L."/>
            <person name="Pan H."/>
            <person name="Jiang H."/>
            <person name="Wei Q."/>
            <person name="Fang M."/>
            <person name="Yu H."/>
            <person name="Zhu C."/>
            <person name="Cai Y."/>
            <person name="He Y."/>
            <person name="Gan X."/>
            <person name="Zeng H."/>
            <person name="Yu D."/>
            <person name="Zhu Y."/>
            <person name="Jiang H."/>
            <person name="Qiu Q."/>
            <person name="Yang H."/>
            <person name="Zhang Y.E."/>
            <person name="Wang W."/>
            <person name="Zhu M."/>
            <person name="He S."/>
            <person name="Zhang G."/>
        </authorList>
    </citation>
    <scope>NUCLEOTIDE SEQUENCE</scope>
    <source>
        <strain evidence="29">Allg_001</strain>
    </source>
</reference>
<evidence type="ECO:0000256" key="23">
    <source>
        <dbReference type="ARBA" id="ARBA00045494"/>
    </source>
</evidence>
<keyword evidence="17" id="KW-0915">Sodium</keyword>
<dbReference type="InterPro" id="IPR036458">
    <property type="entry name" value="Na:dicarbo_symporter_sf"/>
</dbReference>
<feature type="non-terminal residue" evidence="29">
    <location>
        <position position="520"/>
    </location>
</feature>
<feature type="non-terminal residue" evidence="29">
    <location>
        <position position="1"/>
    </location>
</feature>
<keyword evidence="18 28" id="KW-0472">Membrane</keyword>
<organism evidence="29 30">
    <name type="scientific">Atractosteus spatula</name>
    <name type="common">Alligator gar</name>
    <name type="synonym">Lepisosteus spatula</name>
    <dbReference type="NCBI Taxonomy" id="7917"/>
    <lineage>
        <taxon>Eukaryota</taxon>
        <taxon>Metazoa</taxon>
        <taxon>Chordata</taxon>
        <taxon>Craniata</taxon>
        <taxon>Vertebrata</taxon>
        <taxon>Euteleostomi</taxon>
        <taxon>Actinopterygii</taxon>
        <taxon>Neopterygii</taxon>
        <taxon>Holostei</taxon>
        <taxon>Semionotiformes</taxon>
        <taxon>Lepisosteidae</taxon>
        <taxon>Atractosteus</taxon>
    </lineage>
</organism>
<feature type="transmembrane region" description="Helical" evidence="28">
    <location>
        <begin position="55"/>
        <end position="79"/>
    </location>
</feature>
<evidence type="ECO:0000256" key="7">
    <source>
        <dbReference type="ARBA" id="ARBA00022553"/>
    </source>
</evidence>
<dbReference type="Proteomes" id="UP000736164">
    <property type="component" value="Unassembled WGS sequence"/>
</dbReference>
<evidence type="ECO:0000256" key="17">
    <source>
        <dbReference type="ARBA" id="ARBA00023053"/>
    </source>
</evidence>
<evidence type="ECO:0000256" key="14">
    <source>
        <dbReference type="ARBA" id="ARBA00022970"/>
    </source>
</evidence>
<keyword evidence="15 28" id="KW-1133">Transmembrane helix</keyword>
<evidence type="ECO:0000256" key="24">
    <source>
        <dbReference type="ARBA" id="ARBA00047601"/>
    </source>
</evidence>
<dbReference type="Pfam" id="PF00375">
    <property type="entry name" value="SDF"/>
    <property type="match status" value="1"/>
</dbReference>
<dbReference type="InterPro" id="IPR050746">
    <property type="entry name" value="DAACS"/>
</dbReference>
<evidence type="ECO:0000256" key="19">
    <source>
        <dbReference type="ARBA" id="ARBA00023180"/>
    </source>
</evidence>
<dbReference type="GO" id="GO:0031902">
    <property type="term" value="C:late endosome membrane"/>
    <property type="evidence" value="ECO:0007669"/>
    <property type="project" value="UniProtKB-SubCell"/>
</dbReference>
<evidence type="ECO:0000256" key="5">
    <source>
        <dbReference type="ARBA" id="ARBA00022448"/>
    </source>
</evidence>
<keyword evidence="9 28" id="KW-0812">Transmembrane</keyword>
<sequence>MGRKGYNFKMFLKKNWLLISTVTAVMLGIGLGVLVREYASFSHLDIYYFGFPGEILMRMLKLIILPLIASSIISGVASLDVGLSTKIGLRAITYYLSTTILAVILGIVLVMTIKPGVSQKSEDNDNKSVHEITTLDAILDLLRNMFPENLIQTCFQQYKTNRKELEKPPDKPEQNTTPVSPVTAVMTTTVRENVTKDYTIVGQYSNGINVLGLIVFCLVFGSIIGQMGERGRILRELFEAINEATMKIVKIIMCYMPFGIMFLIAGKIIEVDDWDIFRKLGLYMVTVLCGFAIHGIVCLPLLYFIIVRKNPFTFMLGMAQALVTALMISSSSATLPVTIRCAEENNKIDKRITQFMLPIGATVNMDGSALYEAVAAIFVAQMNDYTLDVGKIITISITSTLASIGAAGIPSAGPVTILIVLSAVGLPAEDVMIIYTIDWLVDRFRTMINVLGDAFGAGIVHELSVKELESNDLTSDRETVSPLDTEPMTDANECEKKYCINEGFSADKDDSLLHSETSRV</sequence>
<evidence type="ECO:0000256" key="11">
    <source>
        <dbReference type="ARBA" id="ARBA00022753"/>
    </source>
</evidence>
<evidence type="ECO:0000256" key="12">
    <source>
        <dbReference type="ARBA" id="ARBA00022847"/>
    </source>
</evidence>
<evidence type="ECO:0000256" key="6">
    <source>
        <dbReference type="ARBA" id="ARBA00022475"/>
    </source>
</evidence>
<gene>
    <name evidence="29" type="primary">Slc1a1_0</name>
    <name evidence="29" type="ORF">GTO95_0012470</name>
</gene>
<evidence type="ECO:0000256" key="16">
    <source>
        <dbReference type="ARBA" id="ARBA00023018"/>
    </source>
</evidence>
<dbReference type="GO" id="GO:0015501">
    <property type="term" value="F:glutamate:sodium symporter activity"/>
    <property type="evidence" value="ECO:0007669"/>
    <property type="project" value="TreeGrafter"/>
</dbReference>
<keyword evidence="6" id="KW-1003">Cell membrane</keyword>
<keyword evidence="11" id="KW-0967">Endosome</keyword>
<dbReference type="EMBL" id="JAAWVO010078944">
    <property type="protein sequence ID" value="MBN3326122.1"/>
    <property type="molecule type" value="Genomic_DNA"/>
</dbReference>
<comment type="catalytic activity">
    <reaction evidence="25">
        <text>K(+)(in) + L-aspartate(out) + 3 Na(+)(out) + H(+)(out) = K(+)(out) + L-aspartate(in) + 3 Na(+)(in) + H(+)(in)</text>
        <dbReference type="Rhea" id="RHEA:70851"/>
        <dbReference type="ChEBI" id="CHEBI:15378"/>
        <dbReference type="ChEBI" id="CHEBI:29101"/>
        <dbReference type="ChEBI" id="CHEBI:29103"/>
        <dbReference type="ChEBI" id="CHEBI:29991"/>
    </reaction>
</comment>
<comment type="catalytic activity">
    <reaction evidence="26">
        <text>D-aspartate(out) + K(+)(in) + 3 Na(+)(out) + H(+)(out) = D-aspartate(in) + K(+)(out) + 3 Na(+)(in) + H(+)(in)</text>
        <dbReference type="Rhea" id="RHEA:71379"/>
        <dbReference type="ChEBI" id="CHEBI:15378"/>
        <dbReference type="ChEBI" id="CHEBI:29101"/>
        <dbReference type="ChEBI" id="CHEBI:29103"/>
        <dbReference type="ChEBI" id="CHEBI:29990"/>
    </reaction>
</comment>
<comment type="catalytic activity">
    <reaction evidence="27">
        <text>K(+)(in) + L-cysteine(out) + 3 Na(+)(out) + H(+)(out) = K(+)(out) + L-cysteine(in) + 3 Na(+)(in) + H(+)(in)</text>
        <dbReference type="Rhea" id="RHEA:82559"/>
        <dbReference type="ChEBI" id="CHEBI:15378"/>
        <dbReference type="ChEBI" id="CHEBI:29101"/>
        <dbReference type="ChEBI" id="CHEBI:29103"/>
        <dbReference type="ChEBI" id="CHEBI:35235"/>
    </reaction>
</comment>
<evidence type="ECO:0000256" key="9">
    <source>
        <dbReference type="ARBA" id="ARBA00022692"/>
    </source>
</evidence>
<dbReference type="GO" id="GO:0043005">
    <property type="term" value="C:neuron projection"/>
    <property type="evidence" value="ECO:0007669"/>
    <property type="project" value="UniProtKB-KW"/>
</dbReference>
<keyword evidence="20" id="KW-0868">Chloride</keyword>
<evidence type="ECO:0000313" key="30">
    <source>
        <dbReference type="Proteomes" id="UP000736164"/>
    </source>
</evidence>
<evidence type="ECO:0000256" key="4">
    <source>
        <dbReference type="ARBA" id="ARBA00004565"/>
    </source>
</evidence>
<evidence type="ECO:0000256" key="22">
    <source>
        <dbReference type="ARBA" id="ARBA00037996"/>
    </source>
</evidence>
<feature type="transmembrane region" description="Helical" evidence="28">
    <location>
        <begin position="16"/>
        <end position="35"/>
    </location>
</feature>
<keyword evidence="30" id="KW-1185">Reference proteome</keyword>
<keyword evidence="14" id="KW-0029">Amino-acid transport</keyword>